<comment type="function">
    <text evidence="8">Centriole-enriched microtubule-binding protein involved in centriole biogenesis. In collaboration with CEP295 and POC1B, is required for the centriole-to-centrosome conversion by ensuring the formation of bona fide centriole wall. Functions as a linker component that maintains centrosome cohesion. Associates with CROCC and regulates its stability and localization to the centrosome.</text>
</comment>
<dbReference type="InterPro" id="IPR033603">
    <property type="entry name" value="CEP44"/>
</dbReference>
<dbReference type="GO" id="GO:0005814">
    <property type="term" value="C:centriole"/>
    <property type="evidence" value="ECO:0007669"/>
    <property type="project" value="UniProtKB-SubCell"/>
</dbReference>
<feature type="domain" description="Centrosomal CEP44" evidence="9">
    <location>
        <begin position="6"/>
        <end position="128"/>
    </location>
</feature>
<dbReference type="GO" id="GO:0000922">
    <property type="term" value="C:spindle pole"/>
    <property type="evidence" value="ECO:0007669"/>
    <property type="project" value="UniProtKB-SubCell"/>
</dbReference>
<dbReference type="PANTHER" id="PTHR31477:SF1">
    <property type="entry name" value="CENTROSOMAL PROTEIN OF 44 KDA"/>
    <property type="match status" value="1"/>
</dbReference>
<dbReference type="Pfam" id="PF15007">
    <property type="entry name" value="CEP44"/>
    <property type="match status" value="1"/>
</dbReference>
<sequence length="323" mass="36366">MISTGDVQSGLRKLESLLRVIKYPEDVDYNKLSKGDPSAFLPIVSFTLTTFSPPFAELLMTAGFELIGKTDLRFTDTLYKLLRDVFHYKPVLSKQQFFQLGFSQRKISFICDIINLVLQKHGQLKKPKVRRPVSHSDVGVEGHTVNPDPPSIFREPFIVNLAKTPSSITAIASSAEEFPSCPPHADVDSFISSTNEITNVPIAEEPSDGTVCLSGMESRLSALEVQVNQILSRFNKLDILEKRLKELENWKSTDKGDKEVITIPRESWENLMGRVLLLETKLDLKNPEFWEEDLKGMLGRITNMMKSTSGLLRQNESSDTALF</sequence>
<evidence type="ECO:0000313" key="10">
    <source>
        <dbReference type="Ensembl" id="ENSORLP00020005978.1"/>
    </source>
</evidence>
<keyword evidence="5" id="KW-0963">Cytoplasm</keyword>
<evidence type="ECO:0000256" key="6">
    <source>
        <dbReference type="ARBA" id="ARBA00023054"/>
    </source>
</evidence>
<name>A0A3P9KCF0_ORYLA</name>
<dbReference type="PANTHER" id="PTHR31477">
    <property type="entry name" value="CENTROSOMAL PROTEIN OF 44 KDA"/>
    <property type="match status" value="1"/>
</dbReference>
<dbReference type="Ensembl" id="ENSORLT00020005357.1">
    <property type="protein sequence ID" value="ENSORLP00020005978.1"/>
    <property type="gene ID" value="ENSORLG00020006801.1"/>
</dbReference>
<evidence type="ECO:0000256" key="5">
    <source>
        <dbReference type="ARBA" id="ARBA00022490"/>
    </source>
</evidence>
<reference evidence="10" key="4">
    <citation type="submission" date="2025-09" db="UniProtKB">
        <authorList>
            <consortium name="Ensembl"/>
        </authorList>
    </citation>
    <scope>IDENTIFICATION</scope>
    <source>
        <strain evidence="10">HNI</strain>
    </source>
</reference>
<evidence type="ECO:0000256" key="8">
    <source>
        <dbReference type="ARBA" id="ARBA00046235"/>
    </source>
</evidence>
<evidence type="ECO:0000256" key="1">
    <source>
        <dbReference type="ARBA" id="ARBA00004114"/>
    </source>
</evidence>
<reference evidence="10" key="3">
    <citation type="submission" date="2025-08" db="UniProtKB">
        <authorList>
            <consortium name="Ensembl"/>
        </authorList>
    </citation>
    <scope>IDENTIFICATION</scope>
    <source>
        <strain evidence="10">HNI</strain>
    </source>
</reference>
<dbReference type="AlphaFoldDB" id="A0A3P9KCF0"/>
<evidence type="ECO:0000256" key="4">
    <source>
        <dbReference type="ARBA" id="ARBA00014053"/>
    </source>
</evidence>
<protein>
    <recommendedName>
        <fullName evidence="4">Centrosomal protein of 44 kDa</fullName>
    </recommendedName>
</protein>
<reference evidence="10 11" key="2">
    <citation type="submission" date="2017-04" db="EMBL/GenBank/DDBJ databases">
        <title>CpG methylation of centromeres and impact of large insertions on vertebrate speciation.</title>
        <authorList>
            <person name="Ichikawa K."/>
            <person name="Yoshimura J."/>
            <person name="Morishita S."/>
        </authorList>
    </citation>
    <scope>NUCLEOTIDE SEQUENCE</scope>
    <source>
        <strain evidence="10 11">HNI</strain>
    </source>
</reference>
<evidence type="ECO:0000256" key="2">
    <source>
        <dbReference type="ARBA" id="ARBA00004214"/>
    </source>
</evidence>
<dbReference type="Proteomes" id="UP000265180">
    <property type="component" value="Chromosome 1"/>
</dbReference>
<dbReference type="GO" id="GO:0030496">
    <property type="term" value="C:midbody"/>
    <property type="evidence" value="ECO:0007669"/>
    <property type="project" value="UniProtKB-SubCell"/>
</dbReference>
<evidence type="ECO:0000256" key="7">
    <source>
        <dbReference type="ARBA" id="ARBA00023212"/>
    </source>
</evidence>
<organism evidence="10 11">
    <name type="scientific">Oryzias latipes</name>
    <name type="common">Japanese rice fish</name>
    <name type="synonym">Japanese killifish</name>
    <dbReference type="NCBI Taxonomy" id="8090"/>
    <lineage>
        <taxon>Eukaryota</taxon>
        <taxon>Metazoa</taxon>
        <taxon>Chordata</taxon>
        <taxon>Craniata</taxon>
        <taxon>Vertebrata</taxon>
        <taxon>Euteleostomi</taxon>
        <taxon>Actinopterygii</taxon>
        <taxon>Neopterygii</taxon>
        <taxon>Teleostei</taxon>
        <taxon>Neoteleostei</taxon>
        <taxon>Acanthomorphata</taxon>
        <taxon>Ovalentaria</taxon>
        <taxon>Atherinomorphae</taxon>
        <taxon>Beloniformes</taxon>
        <taxon>Adrianichthyidae</taxon>
        <taxon>Oryziinae</taxon>
        <taxon>Oryzias</taxon>
    </lineage>
</organism>
<accession>A0A3P9KCF0</accession>
<reference key="1">
    <citation type="journal article" date="2007" name="Nature">
        <title>The medaka draft genome and insights into vertebrate genome evolution.</title>
        <authorList>
            <person name="Kasahara M."/>
            <person name="Naruse K."/>
            <person name="Sasaki S."/>
            <person name="Nakatani Y."/>
            <person name="Qu W."/>
            <person name="Ahsan B."/>
            <person name="Yamada T."/>
            <person name="Nagayasu Y."/>
            <person name="Doi K."/>
            <person name="Kasai Y."/>
            <person name="Jindo T."/>
            <person name="Kobayashi D."/>
            <person name="Shimada A."/>
            <person name="Toyoda A."/>
            <person name="Kuroki Y."/>
            <person name="Fujiyama A."/>
            <person name="Sasaki T."/>
            <person name="Shimizu A."/>
            <person name="Asakawa S."/>
            <person name="Shimizu N."/>
            <person name="Hashimoto S."/>
            <person name="Yang J."/>
            <person name="Lee Y."/>
            <person name="Matsushima K."/>
            <person name="Sugano S."/>
            <person name="Sakaizumi M."/>
            <person name="Narita T."/>
            <person name="Ohishi K."/>
            <person name="Haga S."/>
            <person name="Ohta F."/>
            <person name="Nomoto H."/>
            <person name="Nogata K."/>
            <person name="Morishita T."/>
            <person name="Endo T."/>
            <person name="Shin-I T."/>
            <person name="Takeda H."/>
            <person name="Morishita S."/>
            <person name="Kohara Y."/>
        </authorList>
    </citation>
    <scope>NUCLEOTIDE SEQUENCE [LARGE SCALE GENOMIC DNA]</scope>
    <source>
        <strain>Hd-rR</strain>
    </source>
</reference>
<evidence type="ECO:0000259" key="9">
    <source>
        <dbReference type="Pfam" id="PF15007"/>
    </source>
</evidence>
<evidence type="ECO:0000313" key="11">
    <source>
        <dbReference type="Proteomes" id="UP000265180"/>
    </source>
</evidence>
<evidence type="ECO:0000256" key="3">
    <source>
        <dbReference type="ARBA" id="ARBA00004647"/>
    </source>
</evidence>
<comment type="subcellular location">
    <subcellularLocation>
        <location evidence="1">Cytoplasm</location>
        <location evidence="1">Cytoskeleton</location>
        <location evidence="1">Microtubule organizing center</location>
        <location evidence="1">Centrosome</location>
        <location evidence="1">Centriole</location>
    </subcellularLocation>
    <subcellularLocation>
        <location evidence="3">Cytoplasm</location>
        <location evidence="3">Cytoskeleton</location>
        <location evidence="3">Spindle pole</location>
    </subcellularLocation>
    <subcellularLocation>
        <location evidence="2">Midbody</location>
    </subcellularLocation>
</comment>
<keyword evidence="6" id="KW-0175">Coiled coil</keyword>
<dbReference type="InterPro" id="IPR029157">
    <property type="entry name" value="CEP44_CC"/>
</dbReference>
<proteinExistence type="predicted"/>
<keyword evidence="7" id="KW-0206">Cytoskeleton</keyword>